<accession>A0AAV7LFX7</accession>
<dbReference type="EMBL" id="JANPWB010000015">
    <property type="protein sequence ID" value="KAJ1089299.1"/>
    <property type="molecule type" value="Genomic_DNA"/>
</dbReference>
<evidence type="ECO:0000313" key="2">
    <source>
        <dbReference type="Proteomes" id="UP001066276"/>
    </source>
</evidence>
<organism evidence="1 2">
    <name type="scientific">Pleurodeles waltl</name>
    <name type="common">Iberian ribbed newt</name>
    <dbReference type="NCBI Taxonomy" id="8319"/>
    <lineage>
        <taxon>Eukaryota</taxon>
        <taxon>Metazoa</taxon>
        <taxon>Chordata</taxon>
        <taxon>Craniata</taxon>
        <taxon>Vertebrata</taxon>
        <taxon>Euteleostomi</taxon>
        <taxon>Amphibia</taxon>
        <taxon>Batrachia</taxon>
        <taxon>Caudata</taxon>
        <taxon>Salamandroidea</taxon>
        <taxon>Salamandridae</taxon>
        <taxon>Pleurodelinae</taxon>
        <taxon>Pleurodeles</taxon>
    </lineage>
</organism>
<name>A0AAV7LFX7_PLEWA</name>
<proteinExistence type="predicted"/>
<dbReference type="Proteomes" id="UP001066276">
    <property type="component" value="Chromosome 11"/>
</dbReference>
<dbReference type="AlphaFoldDB" id="A0AAV7LFX7"/>
<reference evidence="1" key="1">
    <citation type="journal article" date="2022" name="bioRxiv">
        <title>Sequencing and chromosome-scale assembly of the giantPleurodeles waltlgenome.</title>
        <authorList>
            <person name="Brown T."/>
            <person name="Elewa A."/>
            <person name="Iarovenko S."/>
            <person name="Subramanian E."/>
            <person name="Araus A.J."/>
            <person name="Petzold A."/>
            <person name="Susuki M."/>
            <person name="Suzuki K.-i.T."/>
            <person name="Hayashi T."/>
            <person name="Toyoda A."/>
            <person name="Oliveira C."/>
            <person name="Osipova E."/>
            <person name="Leigh N.D."/>
            <person name="Simon A."/>
            <person name="Yun M.H."/>
        </authorList>
    </citation>
    <scope>NUCLEOTIDE SEQUENCE</scope>
    <source>
        <strain evidence="1">20211129_DDA</strain>
        <tissue evidence="1">Liver</tissue>
    </source>
</reference>
<sequence>MQVASGKVLSNLPGQAAWVKKGGLRFVRRSGTSLRQPVGGWGRSVVMVSAVPQGHRLGDCEFDVHAQSADDVAREMAEHAQVPLKRNVERVRDALEERSLGVADKMAAPMFLEQETINLVSDEEFKSQK</sequence>
<gene>
    <name evidence="1" type="ORF">NDU88_002450</name>
</gene>
<keyword evidence="2" id="KW-1185">Reference proteome</keyword>
<comment type="caution">
    <text evidence="1">The sequence shown here is derived from an EMBL/GenBank/DDBJ whole genome shotgun (WGS) entry which is preliminary data.</text>
</comment>
<evidence type="ECO:0000313" key="1">
    <source>
        <dbReference type="EMBL" id="KAJ1089299.1"/>
    </source>
</evidence>
<protein>
    <submittedName>
        <fullName evidence="1">Uncharacterized protein</fullName>
    </submittedName>
</protein>